<evidence type="ECO:0000256" key="3">
    <source>
        <dbReference type="ARBA" id="ARBA00023125"/>
    </source>
</evidence>
<keyword evidence="7" id="KW-1185">Reference proteome</keyword>
<dbReference type="Pfam" id="PF03466">
    <property type="entry name" value="LysR_substrate"/>
    <property type="match status" value="1"/>
</dbReference>
<dbReference type="SUPFAM" id="SSF46785">
    <property type="entry name" value="Winged helix' DNA-binding domain"/>
    <property type="match status" value="1"/>
</dbReference>
<feature type="domain" description="HTH lysR-type" evidence="5">
    <location>
        <begin position="1"/>
        <end position="56"/>
    </location>
</feature>
<keyword evidence="4" id="KW-0804">Transcription</keyword>
<dbReference type="Gene3D" id="3.40.190.290">
    <property type="match status" value="1"/>
</dbReference>
<dbReference type="PRINTS" id="PR00039">
    <property type="entry name" value="HTHLYSR"/>
</dbReference>
<evidence type="ECO:0000256" key="2">
    <source>
        <dbReference type="ARBA" id="ARBA00023015"/>
    </source>
</evidence>
<dbReference type="RefSeq" id="WP_311674476.1">
    <property type="nucleotide sequence ID" value="NZ_JAVREQ010000017.1"/>
</dbReference>
<dbReference type="Proteomes" id="UP001183414">
    <property type="component" value="Unassembled WGS sequence"/>
</dbReference>
<gene>
    <name evidence="6" type="ORF">RM572_18545</name>
</gene>
<protein>
    <submittedName>
        <fullName evidence="6">LysR family transcriptional regulator</fullName>
    </submittedName>
</protein>
<evidence type="ECO:0000313" key="6">
    <source>
        <dbReference type="EMBL" id="MDT0380755.1"/>
    </source>
</evidence>
<reference evidence="7" key="1">
    <citation type="submission" date="2023-07" db="EMBL/GenBank/DDBJ databases">
        <title>30 novel species of actinomycetes from the DSMZ collection.</title>
        <authorList>
            <person name="Nouioui I."/>
        </authorList>
    </citation>
    <scope>NUCLEOTIDE SEQUENCE [LARGE SCALE GENOMIC DNA]</scope>
    <source>
        <strain evidence="7">DSM 42041</strain>
    </source>
</reference>
<comment type="similarity">
    <text evidence="1">Belongs to the LysR transcriptional regulatory family.</text>
</comment>
<sequence>MRHLQAIRAIAEAGSLTRAAASLGVSQPSLTGQLQRLENRLGGRLFLRDRQGAVPTPLGELVLSKARQVLPAMEELEHETARYTAEGVERMLRYGSVPGPLMAGPLQHLSACHGDRVTLRTESSARLLADLVAQGHLEFASILDHPEHPLRLGAELRRHVVAVEPAFALVPARGPLAEPAEVEPSALAAAAWVMPPLPDNGLRACVAAMSARAGFTPRVVHETDASGARDLIGEGGCVGIGQATFRATTGIAVRPLAGCPVTVRHTLIWLAGRQPADLVRQMVSFVDDAYVAAVARSPAYLAWLDDHPGFDGAKGLRSALSVRGPAEEPATGRFRH</sequence>
<name>A0ABU2NVL8_9ACTN</name>
<evidence type="ECO:0000256" key="4">
    <source>
        <dbReference type="ARBA" id="ARBA00023163"/>
    </source>
</evidence>
<dbReference type="PANTHER" id="PTHR30346:SF30">
    <property type="entry name" value="SMALL NEUTRAL PROTEASE REGULATORY PROTEIN"/>
    <property type="match status" value="1"/>
</dbReference>
<dbReference type="InterPro" id="IPR000847">
    <property type="entry name" value="LysR_HTH_N"/>
</dbReference>
<evidence type="ECO:0000259" key="5">
    <source>
        <dbReference type="PROSITE" id="PS50931"/>
    </source>
</evidence>
<keyword evidence="2" id="KW-0805">Transcription regulation</keyword>
<dbReference type="PANTHER" id="PTHR30346">
    <property type="entry name" value="TRANSCRIPTIONAL DUAL REGULATOR HCAR-RELATED"/>
    <property type="match status" value="1"/>
</dbReference>
<evidence type="ECO:0000313" key="7">
    <source>
        <dbReference type="Proteomes" id="UP001183414"/>
    </source>
</evidence>
<dbReference type="InterPro" id="IPR036390">
    <property type="entry name" value="WH_DNA-bd_sf"/>
</dbReference>
<evidence type="ECO:0000256" key="1">
    <source>
        <dbReference type="ARBA" id="ARBA00009437"/>
    </source>
</evidence>
<comment type="caution">
    <text evidence="6">The sequence shown here is derived from an EMBL/GenBank/DDBJ whole genome shotgun (WGS) entry which is preliminary data.</text>
</comment>
<accession>A0ABU2NVL8</accession>
<dbReference type="Gene3D" id="1.10.10.10">
    <property type="entry name" value="Winged helix-like DNA-binding domain superfamily/Winged helix DNA-binding domain"/>
    <property type="match status" value="1"/>
</dbReference>
<keyword evidence="3" id="KW-0238">DNA-binding</keyword>
<dbReference type="Pfam" id="PF00126">
    <property type="entry name" value="HTH_1"/>
    <property type="match status" value="1"/>
</dbReference>
<dbReference type="InterPro" id="IPR036388">
    <property type="entry name" value="WH-like_DNA-bd_sf"/>
</dbReference>
<dbReference type="SUPFAM" id="SSF53850">
    <property type="entry name" value="Periplasmic binding protein-like II"/>
    <property type="match status" value="1"/>
</dbReference>
<dbReference type="PROSITE" id="PS50931">
    <property type="entry name" value="HTH_LYSR"/>
    <property type="match status" value="1"/>
</dbReference>
<dbReference type="InterPro" id="IPR005119">
    <property type="entry name" value="LysR_subst-bd"/>
</dbReference>
<proteinExistence type="inferred from homology"/>
<organism evidence="6 7">
    <name type="scientific">Streptomyces hazeniae</name>
    <dbReference type="NCBI Taxonomy" id="3075538"/>
    <lineage>
        <taxon>Bacteria</taxon>
        <taxon>Bacillati</taxon>
        <taxon>Actinomycetota</taxon>
        <taxon>Actinomycetes</taxon>
        <taxon>Kitasatosporales</taxon>
        <taxon>Streptomycetaceae</taxon>
        <taxon>Streptomyces</taxon>
    </lineage>
</organism>
<dbReference type="EMBL" id="JAVREQ010000017">
    <property type="protein sequence ID" value="MDT0380755.1"/>
    <property type="molecule type" value="Genomic_DNA"/>
</dbReference>